<dbReference type="OrthoDB" id="3217921at2"/>
<dbReference type="Proteomes" id="UP000076794">
    <property type="component" value="Chromosome"/>
</dbReference>
<accession>A0A168FF10</accession>
<dbReference type="RefSeq" id="WP_068202835.1">
    <property type="nucleotide sequence ID" value="NZ_CP014209.1"/>
</dbReference>
<proteinExistence type="predicted"/>
<dbReference type="STRING" id="1300344.I598_2018"/>
<dbReference type="KEGG" id="ido:I598_2018"/>
<sequence length="69" mass="7927">MGRGRQKAKHTKVARALKYYSPETNYHALEQELQGSPQTDVATEDRWTSSGGESEYDNSSYTAWDDDRR</sequence>
<keyword evidence="3" id="KW-1185">Reference proteome</keyword>
<evidence type="ECO:0000256" key="1">
    <source>
        <dbReference type="SAM" id="MobiDB-lite"/>
    </source>
</evidence>
<feature type="compositionally biased region" description="Polar residues" evidence="1">
    <location>
        <begin position="48"/>
        <end position="62"/>
    </location>
</feature>
<reference evidence="2 3" key="1">
    <citation type="submission" date="2016-01" db="EMBL/GenBank/DDBJ databases">
        <title>Complete genome sequence of a soil Actinobacterium, Isoptericola dokdonensis DS-3.</title>
        <authorList>
            <person name="Kwon S.-K."/>
            <person name="Kim J.F."/>
        </authorList>
    </citation>
    <scope>NUCLEOTIDE SEQUENCE [LARGE SCALE GENOMIC DNA]</scope>
    <source>
        <strain evidence="2 3">DS-3</strain>
    </source>
</reference>
<organism evidence="2 3">
    <name type="scientific">Isoptericola dokdonensis DS-3</name>
    <dbReference type="NCBI Taxonomy" id="1300344"/>
    <lineage>
        <taxon>Bacteria</taxon>
        <taxon>Bacillati</taxon>
        <taxon>Actinomycetota</taxon>
        <taxon>Actinomycetes</taxon>
        <taxon>Micrococcales</taxon>
        <taxon>Promicromonosporaceae</taxon>
        <taxon>Isoptericola</taxon>
    </lineage>
</organism>
<dbReference type="EMBL" id="CP014209">
    <property type="protein sequence ID" value="ANC31561.1"/>
    <property type="molecule type" value="Genomic_DNA"/>
</dbReference>
<gene>
    <name evidence="2" type="ORF">I598_2018</name>
</gene>
<dbReference type="InterPro" id="IPR021426">
    <property type="entry name" value="DUF3073"/>
</dbReference>
<protein>
    <recommendedName>
        <fullName evidence="4">DUF3073 domain-containing protein</fullName>
    </recommendedName>
</protein>
<evidence type="ECO:0000313" key="3">
    <source>
        <dbReference type="Proteomes" id="UP000076794"/>
    </source>
</evidence>
<dbReference type="Pfam" id="PF11273">
    <property type="entry name" value="DUF3073"/>
    <property type="match status" value="1"/>
</dbReference>
<evidence type="ECO:0000313" key="2">
    <source>
        <dbReference type="EMBL" id="ANC31561.1"/>
    </source>
</evidence>
<dbReference type="PATRIC" id="fig|1300344.3.peg.2025"/>
<name>A0A168FF10_9MICO</name>
<dbReference type="AlphaFoldDB" id="A0A168FF10"/>
<evidence type="ECO:0008006" key="4">
    <source>
        <dbReference type="Google" id="ProtNLM"/>
    </source>
</evidence>
<feature type="region of interest" description="Disordered" evidence="1">
    <location>
        <begin position="32"/>
        <end position="69"/>
    </location>
</feature>